<evidence type="ECO:0008006" key="4">
    <source>
        <dbReference type="Google" id="ProtNLM"/>
    </source>
</evidence>
<protein>
    <recommendedName>
        <fullName evidence="4">Lipoprotein</fullName>
    </recommendedName>
</protein>
<evidence type="ECO:0000313" key="3">
    <source>
        <dbReference type="Proteomes" id="UP001230496"/>
    </source>
</evidence>
<dbReference type="Proteomes" id="UP001230496">
    <property type="component" value="Chromosome"/>
</dbReference>
<accession>A0AA49GDV0</accession>
<dbReference type="AlphaFoldDB" id="A0AA49GDV0"/>
<keyword evidence="1" id="KW-1133">Transmembrane helix</keyword>
<keyword evidence="1" id="KW-0472">Membrane</keyword>
<evidence type="ECO:0000256" key="1">
    <source>
        <dbReference type="SAM" id="Phobius"/>
    </source>
</evidence>
<reference evidence="2 3" key="1">
    <citation type="submission" date="2023-08" db="EMBL/GenBank/DDBJ databases">
        <title>Comparative genomics and taxonomic characterization of three novel marine species of genus Marivirga.</title>
        <authorList>
            <person name="Muhammad N."/>
            <person name="Kim S.-G."/>
        </authorList>
    </citation>
    <scope>NUCLEOTIDE SEQUENCE [LARGE SCALE GENOMIC DNA]</scope>
    <source>
        <strain evidence="2 3">BDSF4-3</strain>
    </source>
</reference>
<name>A0AA49GDV0_9BACT</name>
<organism evidence="2 3">
    <name type="scientific">Marivirga salinarum</name>
    <dbReference type="NCBI Taxonomy" id="3059078"/>
    <lineage>
        <taxon>Bacteria</taxon>
        <taxon>Pseudomonadati</taxon>
        <taxon>Bacteroidota</taxon>
        <taxon>Cytophagia</taxon>
        <taxon>Cytophagales</taxon>
        <taxon>Marivirgaceae</taxon>
        <taxon>Marivirga</taxon>
    </lineage>
</organism>
<evidence type="ECO:0000313" key="2">
    <source>
        <dbReference type="EMBL" id="WKK74546.2"/>
    </source>
</evidence>
<dbReference type="PROSITE" id="PS51257">
    <property type="entry name" value="PROKAR_LIPOPROTEIN"/>
    <property type="match status" value="1"/>
</dbReference>
<feature type="transmembrane region" description="Helical" evidence="1">
    <location>
        <begin position="12"/>
        <end position="36"/>
    </location>
</feature>
<sequence length="219" mass="25815">MTAFKLYRYSKSIIIKILLVNVFFSLQSCLAAILLIKANPKPEVEHDEIKGITRFKKTLFYNFSEERNSSFIKNEQLIYKETNGFKQEYKFYDYLQLENRLKSIENTIYFIVDGRNYPIEIHSQSKESLTEVDKEEEDLILADSSTTSVIRDYEIRNYSLISIQYTLEENLIRDIANAEDVKIRYYAPPEMITLELSNLKLKAFRALAEAEYEYNSLSQ</sequence>
<keyword evidence="1" id="KW-0812">Transmembrane</keyword>
<keyword evidence="3" id="KW-1185">Reference proteome</keyword>
<dbReference type="KEGG" id="msaa:QYS49_22890"/>
<proteinExistence type="predicted"/>
<dbReference type="EMBL" id="CP129971">
    <property type="protein sequence ID" value="WKK74546.2"/>
    <property type="molecule type" value="Genomic_DNA"/>
</dbReference>
<gene>
    <name evidence="2" type="ORF">QYS49_22890</name>
</gene>
<dbReference type="RefSeq" id="WP_308347451.1">
    <property type="nucleotide sequence ID" value="NZ_CP129971.1"/>
</dbReference>